<dbReference type="STRING" id="477974.Daud_1162"/>
<reference evidence="8 9" key="2">
    <citation type="journal article" date="2008" name="Science">
        <title>Environmental genomics reveals a single-species ecosystem deep within Earth.</title>
        <authorList>
            <person name="Chivian D."/>
            <person name="Brodie E.L."/>
            <person name="Alm E.J."/>
            <person name="Culley D.E."/>
            <person name="Dehal P.S."/>
            <person name="Desantis T.Z."/>
            <person name="Gihring T.M."/>
            <person name="Lapidus A."/>
            <person name="Lin L.H."/>
            <person name="Lowry S.R."/>
            <person name="Moser D.P."/>
            <person name="Richardson P.M."/>
            <person name="Southam G."/>
            <person name="Wanger G."/>
            <person name="Pratt L.M."/>
            <person name="Andersen G.L."/>
            <person name="Hazen T.C."/>
            <person name="Brockman F.J."/>
            <person name="Arkin A.P."/>
            <person name="Onstott T.C."/>
        </authorList>
    </citation>
    <scope>NUCLEOTIDE SEQUENCE [LARGE SCALE GENOMIC DNA]</scope>
    <source>
        <strain evidence="8 9">MP104C</strain>
    </source>
</reference>
<evidence type="ECO:0000256" key="2">
    <source>
        <dbReference type="ARBA" id="ARBA00022448"/>
    </source>
</evidence>
<sequence length="518" mass="54409">MSQNWSLWRTVPLTTLFAEQQKKTGLKKNLGPVDLVALGVGAIIGTGIFVMTGVAASQFAGPGLVFSFILAGIAAGLAALVYAELASTIPVAGSAYTYTYAVLGEFVAWTVGWSLILGYMVAGGAVAIGWGAYVVEFLRSVDVLLPAVLVNPPAAGGILNLPAMAVALLVTVLTVRGTHQTKTLTKIAVLIKLAVIVLFIAVGAQFIDPANWSPFLPFGLLGIVQGAAIIFFAYIGFDAVATAAEESRKPQRDLPLGIIGSLLIATVLYIAVTVILTGLVPYTQLNTASPVATALMRAGIPMAGSVVAVGALAGITSVLLVTVYAQSRIFFAMSRDGLIPEVFSRVHTRFRTPYISVLTVGAVVMLTAGLLPIHVIAQVANIGTLAVFVITSVGVLVLRRTRPDLPRTFKAPGFPWTPLLAIAASAYLIVNLPSSSWVQFAAWMSAGILIYFLYGYRRSKLAPGGNPPGWRNLLAAPAVRPGSPPPRERKPGMTPGNLGAGLPQPGRQYMIRGVWPAT</sequence>
<evidence type="ECO:0000256" key="4">
    <source>
        <dbReference type="ARBA" id="ARBA00022989"/>
    </source>
</evidence>
<feature type="transmembrane region" description="Helical" evidence="7">
    <location>
        <begin position="411"/>
        <end position="430"/>
    </location>
</feature>
<dbReference type="GO" id="GO:0016020">
    <property type="term" value="C:membrane"/>
    <property type="evidence" value="ECO:0007669"/>
    <property type="project" value="UniProtKB-SubCell"/>
</dbReference>
<evidence type="ECO:0000256" key="6">
    <source>
        <dbReference type="SAM" id="MobiDB-lite"/>
    </source>
</evidence>
<evidence type="ECO:0000256" key="7">
    <source>
        <dbReference type="SAM" id="Phobius"/>
    </source>
</evidence>
<dbReference type="PIRSF" id="PIRSF006060">
    <property type="entry name" value="AA_transporter"/>
    <property type="match status" value="1"/>
</dbReference>
<keyword evidence="3 7" id="KW-0812">Transmembrane</keyword>
<evidence type="ECO:0000313" key="9">
    <source>
        <dbReference type="Proteomes" id="UP000008544"/>
    </source>
</evidence>
<dbReference type="EMBL" id="CP000860">
    <property type="protein sequence ID" value="ACA59673.1"/>
    <property type="molecule type" value="Genomic_DNA"/>
</dbReference>
<keyword evidence="2" id="KW-0813">Transport</keyword>
<dbReference type="KEGG" id="dau:Daud_1162"/>
<feature type="region of interest" description="Disordered" evidence="6">
    <location>
        <begin position="478"/>
        <end position="502"/>
    </location>
</feature>
<dbReference type="PANTHER" id="PTHR43243:SF4">
    <property type="entry name" value="CATIONIC AMINO ACID TRANSPORTER 4"/>
    <property type="match status" value="1"/>
</dbReference>
<dbReference type="Proteomes" id="UP000008544">
    <property type="component" value="Chromosome"/>
</dbReference>
<feature type="transmembrane region" description="Helical" evidence="7">
    <location>
        <begin position="155"/>
        <end position="175"/>
    </location>
</feature>
<dbReference type="eggNOG" id="COG0531">
    <property type="taxonomic scope" value="Bacteria"/>
</dbReference>
<name>B1I452_DESAP</name>
<feature type="transmembrane region" description="Helical" evidence="7">
    <location>
        <begin position="300"/>
        <end position="325"/>
    </location>
</feature>
<dbReference type="Gene3D" id="1.20.1740.10">
    <property type="entry name" value="Amino acid/polyamine transporter I"/>
    <property type="match status" value="1"/>
</dbReference>
<dbReference type="PANTHER" id="PTHR43243">
    <property type="entry name" value="INNER MEMBRANE TRANSPORTER YGJI-RELATED"/>
    <property type="match status" value="1"/>
</dbReference>
<keyword evidence="9" id="KW-1185">Reference proteome</keyword>
<feature type="transmembrane region" description="Helical" evidence="7">
    <location>
        <begin position="63"/>
        <end position="83"/>
    </location>
</feature>
<dbReference type="OrthoDB" id="178667at2"/>
<accession>B1I452</accession>
<feature type="transmembrane region" description="Helical" evidence="7">
    <location>
        <begin position="354"/>
        <end position="373"/>
    </location>
</feature>
<feature type="transmembrane region" description="Helical" evidence="7">
    <location>
        <begin position="219"/>
        <end position="244"/>
    </location>
</feature>
<dbReference type="Pfam" id="PF13520">
    <property type="entry name" value="AA_permease_2"/>
    <property type="match status" value="1"/>
</dbReference>
<dbReference type="RefSeq" id="WP_012302259.1">
    <property type="nucleotide sequence ID" value="NC_010424.1"/>
</dbReference>
<keyword evidence="5 7" id="KW-0472">Membrane</keyword>
<feature type="transmembrane region" description="Helical" evidence="7">
    <location>
        <begin position="379"/>
        <end position="399"/>
    </location>
</feature>
<proteinExistence type="predicted"/>
<gene>
    <name evidence="8" type="ordered locus">Daud_1162</name>
</gene>
<evidence type="ECO:0000256" key="1">
    <source>
        <dbReference type="ARBA" id="ARBA00004141"/>
    </source>
</evidence>
<protein>
    <submittedName>
        <fullName evidence="8">Amino acid permease-associated region</fullName>
    </submittedName>
</protein>
<dbReference type="GO" id="GO:0015171">
    <property type="term" value="F:amino acid transmembrane transporter activity"/>
    <property type="evidence" value="ECO:0007669"/>
    <property type="project" value="TreeGrafter"/>
</dbReference>
<keyword evidence="4 7" id="KW-1133">Transmembrane helix</keyword>
<dbReference type="InterPro" id="IPR002293">
    <property type="entry name" value="AA/rel_permease1"/>
</dbReference>
<organism evidence="8 9">
    <name type="scientific">Desulforudis audaxviator (strain MP104C)</name>
    <dbReference type="NCBI Taxonomy" id="477974"/>
    <lineage>
        <taxon>Bacteria</taxon>
        <taxon>Bacillati</taxon>
        <taxon>Bacillota</taxon>
        <taxon>Clostridia</taxon>
        <taxon>Thermoanaerobacterales</taxon>
        <taxon>Candidatus Desulforudaceae</taxon>
        <taxon>Candidatus Desulforudis</taxon>
    </lineage>
</organism>
<evidence type="ECO:0000256" key="5">
    <source>
        <dbReference type="ARBA" id="ARBA00023136"/>
    </source>
</evidence>
<dbReference type="HOGENOM" id="CLU_007946_15_7_9"/>
<evidence type="ECO:0000256" key="3">
    <source>
        <dbReference type="ARBA" id="ARBA00022692"/>
    </source>
</evidence>
<feature type="transmembrane region" description="Helical" evidence="7">
    <location>
        <begin position="256"/>
        <end position="280"/>
    </location>
</feature>
<dbReference type="AlphaFoldDB" id="B1I452"/>
<feature type="transmembrane region" description="Helical" evidence="7">
    <location>
        <begin position="116"/>
        <end position="135"/>
    </location>
</feature>
<reference evidence="9" key="1">
    <citation type="submission" date="2007-10" db="EMBL/GenBank/DDBJ databases">
        <title>Complete sequence of chromosome of Desulforudis audaxviator MP104C.</title>
        <authorList>
            <person name="Copeland A."/>
            <person name="Lucas S."/>
            <person name="Lapidus A."/>
            <person name="Barry K."/>
            <person name="Glavina del Rio T."/>
            <person name="Dalin E."/>
            <person name="Tice H."/>
            <person name="Bruce D."/>
            <person name="Pitluck S."/>
            <person name="Lowry S.R."/>
            <person name="Larimer F."/>
            <person name="Land M.L."/>
            <person name="Hauser L."/>
            <person name="Kyrpides N."/>
            <person name="Ivanova N.N."/>
            <person name="Richardson P."/>
        </authorList>
    </citation>
    <scope>NUCLEOTIDE SEQUENCE [LARGE SCALE GENOMIC DNA]</scope>
    <source>
        <strain evidence="9">MP104C</strain>
    </source>
</reference>
<feature type="transmembrane region" description="Helical" evidence="7">
    <location>
        <begin position="436"/>
        <end position="454"/>
    </location>
</feature>
<comment type="subcellular location">
    <subcellularLocation>
        <location evidence="1">Membrane</location>
        <topology evidence="1">Multi-pass membrane protein</topology>
    </subcellularLocation>
</comment>
<feature type="transmembrane region" description="Helical" evidence="7">
    <location>
        <begin position="187"/>
        <end position="207"/>
    </location>
</feature>
<feature type="transmembrane region" description="Helical" evidence="7">
    <location>
        <begin position="89"/>
        <end position="109"/>
    </location>
</feature>
<evidence type="ECO:0000313" key="8">
    <source>
        <dbReference type="EMBL" id="ACA59673.1"/>
    </source>
</evidence>
<feature type="transmembrane region" description="Helical" evidence="7">
    <location>
        <begin position="35"/>
        <end position="56"/>
    </location>
</feature>